<evidence type="ECO:0000313" key="2">
    <source>
        <dbReference type="Proteomes" id="UP000067008"/>
    </source>
</evidence>
<evidence type="ECO:0000313" key="1">
    <source>
        <dbReference type="EMBL" id="BAR94831.1"/>
    </source>
</evidence>
<name>A0AAD1BGQ2_PREIN</name>
<organism evidence="1 2">
    <name type="scientific">Prevotella intermedia</name>
    <dbReference type="NCBI Taxonomy" id="28131"/>
    <lineage>
        <taxon>Bacteria</taxon>
        <taxon>Pseudomonadati</taxon>
        <taxon>Bacteroidota</taxon>
        <taxon>Bacteroidia</taxon>
        <taxon>Bacteroidales</taxon>
        <taxon>Prevotellaceae</taxon>
        <taxon>Prevotella</taxon>
    </lineage>
</organism>
<accession>A0AAD1BGQ2</accession>
<sequence length="44" mass="5218">MQSIFVTLHTQNAAKIQYYRAFLTLIPMPDTTYRQVLAYDTHKK</sequence>
<dbReference type="Proteomes" id="UP000067008">
    <property type="component" value="Chromosome 2"/>
</dbReference>
<gene>
    <name evidence="1" type="ORF">PI172_0103</name>
</gene>
<proteinExistence type="predicted"/>
<dbReference type="EMBL" id="AP014925">
    <property type="protein sequence ID" value="BAR94831.1"/>
    <property type="molecule type" value="Genomic_DNA"/>
</dbReference>
<protein>
    <submittedName>
        <fullName evidence="1">Uncharacterized protein</fullName>
    </submittedName>
</protein>
<reference evidence="1 2" key="1">
    <citation type="submission" date="2015-07" db="EMBL/GenBank/DDBJ databases">
        <title>Complete genome sequence of Prevotella intermedia strain 17-2.</title>
        <authorList>
            <person name="Nambu T."/>
        </authorList>
    </citation>
    <scope>NUCLEOTIDE SEQUENCE [LARGE SCALE GENOMIC DNA]</scope>
    <source>
        <strain evidence="1 2">17-2</strain>
    </source>
</reference>
<dbReference type="AlphaFoldDB" id="A0AAD1BGQ2"/>